<dbReference type="Proteomes" id="UP001162060">
    <property type="component" value="Unassembled WGS sequence"/>
</dbReference>
<accession>A0AAV1TW66</accession>
<organism evidence="1 2">
    <name type="scientific">Peronospora matthiolae</name>
    <dbReference type="NCBI Taxonomy" id="2874970"/>
    <lineage>
        <taxon>Eukaryota</taxon>
        <taxon>Sar</taxon>
        <taxon>Stramenopiles</taxon>
        <taxon>Oomycota</taxon>
        <taxon>Peronosporomycetes</taxon>
        <taxon>Peronosporales</taxon>
        <taxon>Peronosporaceae</taxon>
        <taxon>Peronospora</taxon>
    </lineage>
</organism>
<sequence length="70" mass="7712">MHEEEKSGIEPAEFEEINTIKTGADGKIKPHKVWLFACSVKVVLALSAFRGMPAKYSDILNAHVEADKNA</sequence>
<protein>
    <submittedName>
        <fullName evidence="1">Uncharacterized protein</fullName>
    </submittedName>
</protein>
<name>A0AAV1TW66_9STRA</name>
<comment type="caution">
    <text evidence="1">The sequence shown here is derived from an EMBL/GenBank/DDBJ whole genome shotgun (WGS) entry which is preliminary data.</text>
</comment>
<reference evidence="1" key="1">
    <citation type="submission" date="2024-01" db="EMBL/GenBank/DDBJ databases">
        <authorList>
            <person name="Webb A."/>
        </authorList>
    </citation>
    <scope>NUCLEOTIDE SEQUENCE</scope>
    <source>
        <strain evidence="1">Pm1</strain>
    </source>
</reference>
<gene>
    <name evidence="1" type="ORF">PM001_LOCUS11709</name>
</gene>
<dbReference type="EMBL" id="CAKLBY020000101">
    <property type="protein sequence ID" value="CAK7926559.1"/>
    <property type="molecule type" value="Genomic_DNA"/>
</dbReference>
<evidence type="ECO:0000313" key="1">
    <source>
        <dbReference type="EMBL" id="CAK7926559.1"/>
    </source>
</evidence>
<dbReference type="AlphaFoldDB" id="A0AAV1TW66"/>
<evidence type="ECO:0000313" key="2">
    <source>
        <dbReference type="Proteomes" id="UP001162060"/>
    </source>
</evidence>
<proteinExistence type="predicted"/>